<keyword evidence="2" id="KW-1133">Transmembrane helix</keyword>
<feature type="region of interest" description="Disordered" evidence="1">
    <location>
        <begin position="135"/>
        <end position="158"/>
    </location>
</feature>
<name>A0ABQ0A685_9GAMM</name>
<keyword evidence="2" id="KW-0812">Transmembrane</keyword>
<gene>
    <name evidence="3" type="ORF">NBRC116591_09750</name>
</gene>
<feature type="transmembrane region" description="Helical" evidence="2">
    <location>
        <begin position="96"/>
        <end position="112"/>
    </location>
</feature>
<evidence type="ECO:0000256" key="2">
    <source>
        <dbReference type="SAM" id="Phobius"/>
    </source>
</evidence>
<dbReference type="RefSeq" id="WP_353301883.1">
    <property type="nucleotide sequence ID" value="NZ_BAABWN010000003.1"/>
</dbReference>
<dbReference type="NCBIfam" id="NF008528">
    <property type="entry name" value="PRK11463.1-2"/>
    <property type="match status" value="1"/>
</dbReference>
<dbReference type="Proteomes" id="UP001465153">
    <property type="component" value="Unassembled WGS sequence"/>
</dbReference>
<dbReference type="PANTHER" id="PTHR35335">
    <property type="entry name" value="UPF0716 PROTEIN FXSA"/>
    <property type="match status" value="1"/>
</dbReference>
<feature type="transmembrane region" description="Helical" evidence="2">
    <location>
        <begin position="71"/>
        <end position="90"/>
    </location>
</feature>
<proteinExistence type="predicted"/>
<feature type="transmembrane region" description="Helical" evidence="2">
    <location>
        <begin position="28"/>
        <end position="46"/>
    </location>
</feature>
<protein>
    <submittedName>
        <fullName evidence="3">FxsA family protein</fullName>
    </submittedName>
</protein>
<dbReference type="EMBL" id="BAABWN010000003">
    <property type="protein sequence ID" value="GAA6167165.1"/>
    <property type="molecule type" value="Genomic_DNA"/>
</dbReference>
<keyword evidence="2" id="KW-0472">Membrane</keyword>
<comment type="caution">
    <text evidence="3">The sequence shown here is derived from an EMBL/GenBank/DDBJ whole genome shotgun (WGS) entry which is preliminary data.</text>
</comment>
<dbReference type="Pfam" id="PF04186">
    <property type="entry name" value="FxsA"/>
    <property type="match status" value="1"/>
</dbReference>
<dbReference type="PANTHER" id="PTHR35335:SF1">
    <property type="entry name" value="UPF0716 PROTEIN FXSA"/>
    <property type="match status" value="1"/>
</dbReference>
<evidence type="ECO:0000313" key="3">
    <source>
        <dbReference type="EMBL" id="GAA6167165.1"/>
    </source>
</evidence>
<reference evidence="3 4" key="1">
    <citation type="submission" date="2024-04" db="EMBL/GenBank/DDBJ databases">
        <title>Draft genome sequence of Sessilibacter corallicola NBRC 116591.</title>
        <authorList>
            <person name="Miyakawa T."/>
            <person name="Kusuya Y."/>
            <person name="Miura T."/>
        </authorList>
    </citation>
    <scope>NUCLEOTIDE SEQUENCE [LARGE SCALE GENOMIC DNA]</scope>
    <source>
        <strain evidence="3 4">KU-00831-HH</strain>
    </source>
</reference>
<accession>A0ABQ0A685</accession>
<dbReference type="InterPro" id="IPR007313">
    <property type="entry name" value="FxsA"/>
</dbReference>
<organism evidence="3 4">
    <name type="scientific">Sessilibacter corallicola</name>
    <dbReference type="NCBI Taxonomy" id="2904075"/>
    <lineage>
        <taxon>Bacteria</taxon>
        <taxon>Pseudomonadati</taxon>
        <taxon>Pseudomonadota</taxon>
        <taxon>Gammaproteobacteria</taxon>
        <taxon>Cellvibrionales</taxon>
        <taxon>Cellvibrionaceae</taxon>
        <taxon>Sessilibacter</taxon>
    </lineage>
</organism>
<evidence type="ECO:0000256" key="1">
    <source>
        <dbReference type="SAM" id="MobiDB-lite"/>
    </source>
</evidence>
<sequence length="158" mass="17169">MPLILLFIVSAFITELWVLIQIGDEIGALSTVAATLLTAIIGIALVKRQGLKTLVRAQEKMAQGESPAKEVFEGIALFLAGIFLLIPGFVSDSLGIVLLIPGVRGALAGFILRKFGALSGDRFSAHSRYRQGNTYEGEFSHQDHNKSDKDEKNQNFLP</sequence>
<feature type="compositionally biased region" description="Basic and acidic residues" evidence="1">
    <location>
        <begin position="138"/>
        <end position="158"/>
    </location>
</feature>
<keyword evidence="4" id="KW-1185">Reference proteome</keyword>
<evidence type="ECO:0000313" key="4">
    <source>
        <dbReference type="Proteomes" id="UP001465153"/>
    </source>
</evidence>